<evidence type="ECO:0000313" key="5">
    <source>
        <dbReference type="Proteomes" id="UP000186058"/>
    </source>
</evidence>
<dbReference type="PANTHER" id="PTHR43673:SF10">
    <property type="entry name" value="NADH DEHYDROGENASE_NAD(P)H NITROREDUCTASE XCC3605-RELATED"/>
    <property type="match status" value="1"/>
</dbReference>
<protein>
    <submittedName>
        <fullName evidence="4">Nitroreductase</fullName>
    </submittedName>
</protein>
<dbReference type="PANTHER" id="PTHR43673">
    <property type="entry name" value="NAD(P)H NITROREDUCTASE YDGI-RELATED"/>
    <property type="match status" value="1"/>
</dbReference>
<dbReference type="InterPro" id="IPR000415">
    <property type="entry name" value="Nitroreductase-like"/>
</dbReference>
<evidence type="ECO:0000256" key="2">
    <source>
        <dbReference type="ARBA" id="ARBA00023002"/>
    </source>
</evidence>
<reference evidence="4 5" key="1">
    <citation type="submission" date="2016-03" db="EMBL/GenBank/DDBJ databases">
        <authorList>
            <person name="Sant'Anna F.H."/>
            <person name="Ambrosini A."/>
            <person name="Souza R."/>
            <person name="Bach E."/>
            <person name="Fernandes G."/>
            <person name="Balsanelli E."/>
            <person name="Baura V.A."/>
            <person name="Souza E.M."/>
            <person name="Passaglia L."/>
        </authorList>
    </citation>
    <scope>NUCLEOTIDE SEQUENCE [LARGE SCALE GENOMIC DNA]</scope>
    <source>
        <strain evidence="4 5">P26E</strain>
    </source>
</reference>
<proteinExistence type="inferred from homology"/>
<organism evidence="4 5">
    <name type="scientific">Paenibacillus helianthi</name>
    <dbReference type="NCBI Taxonomy" id="1349432"/>
    <lineage>
        <taxon>Bacteria</taxon>
        <taxon>Bacillati</taxon>
        <taxon>Bacillota</taxon>
        <taxon>Bacilli</taxon>
        <taxon>Bacillales</taxon>
        <taxon>Paenibacillaceae</taxon>
        <taxon>Paenibacillus</taxon>
    </lineage>
</organism>
<dbReference type="SUPFAM" id="SSF55469">
    <property type="entry name" value="FMN-dependent nitroreductase-like"/>
    <property type="match status" value="2"/>
</dbReference>
<dbReference type="InterPro" id="IPR029478">
    <property type="entry name" value="TM1586_NiRdase"/>
</dbReference>
<comment type="caution">
    <text evidence="4">The sequence shown here is derived from an EMBL/GenBank/DDBJ whole genome shotgun (WGS) entry which is preliminary data.</text>
</comment>
<feature type="domain" description="Putative nitroreductase TM1586" evidence="3">
    <location>
        <begin position="5"/>
        <end position="254"/>
    </location>
</feature>
<dbReference type="Proteomes" id="UP000186058">
    <property type="component" value="Unassembled WGS sequence"/>
</dbReference>
<evidence type="ECO:0000313" key="4">
    <source>
        <dbReference type="EMBL" id="OKP85349.1"/>
    </source>
</evidence>
<sequence>MGTAIMEIMEKRKSVRTYEQTPIREEARAAVMEYLAQEENLRGPLGGKASVEWITVKGGVAEATGVKLGAYGVIKNPQAYLVGVVQNGETALLEFGYIFHKLILHATGLGLGTCWMGGTFNRKSFSREIDLAPGELIPCISPLGYASEKQRLLDSAMRYIAKSNQRKPWEELFQDGGFGRELTREAAGSLAGPLEMVRLGPSASNKQPWRVVLSEDRKQVHFYYLPTPNYSGNKLGFEMQRIDIGIAACSFELACRELGISGVWTRQDPLLHTPDPHMEYMLSYILS</sequence>
<comment type="similarity">
    <text evidence="1">Belongs to the nitroreductase family.</text>
</comment>
<keyword evidence="2" id="KW-0560">Oxidoreductase</keyword>
<name>A0ABX3EPQ5_9BACL</name>
<gene>
    <name evidence="4" type="ORF">A3844_16295</name>
</gene>
<dbReference type="Pfam" id="PF14512">
    <property type="entry name" value="TM1586_NiRdase"/>
    <property type="match status" value="1"/>
</dbReference>
<dbReference type="Gene3D" id="3.40.109.10">
    <property type="entry name" value="NADH Oxidase"/>
    <property type="match status" value="1"/>
</dbReference>
<evidence type="ECO:0000259" key="3">
    <source>
        <dbReference type="Pfam" id="PF14512"/>
    </source>
</evidence>
<dbReference type="RefSeq" id="WP_074087418.1">
    <property type="nucleotide sequence ID" value="NZ_LVWI01000045.1"/>
</dbReference>
<evidence type="ECO:0000256" key="1">
    <source>
        <dbReference type="ARBA" id="ARBA00007118"/>
    </source>
</evidence>
<keyword evidence="5" id="KW-1185">Reference proteome</keyword>
<accession>A0ABX3EPQ5</accession>
<dbReference type="Gene3D" id="3.40.109.30">
    <property type="entry name" value="putative nitroreductase (tm1586), domain 2"/>
    <property type="match status" value="1"/>
</dbReference>
<dbReference type="EMBL" id="LVWI01000045">
    <property type="protein sequence ID" value="OKP85349.1"/>
    <property type="molecule type" value="Genomic_DNA"/>
</dbReference>